<name>A0A5B7KCA0_PORTR</name>
<comment type="caution">
    <text evidence="2">The sequence shown here is derived from an EMBL/GenBank/DDBJ whole genome shotgun (WGS) entry which is preliminary data.</text>
</comment>
<organism evidence="2 3">
    <name type="scientific">Portunus trituberculatus</name>
    <name type="common">Swimming crab</name>
    <name type="synonym">Neptunus trituberculatus</name>
    <dbReference type="NCBI Taxonomy" id="210409"/>
    <lineage>
        <taxon>Eukaryota</taxon>
        <taxon>Metazoa</taxon>
        <taxon>Ecdysozoa</taxon>
        <taxon>Arthropoda</taxon>
        <taxon>Crustacea</taxon>
        <taxon>Multicrustacea</taxon>
        <taxon>Malacostraca</taxon>
        <taxon>Eumalacostraca</taxon>
        <taxon>Eucarida</taxon>
        <taxon>Decapoda</taxon>
        <taxon>Pleocyemata</taxon>
        <taxon>Brachyura</taxon>
        <taxon>Eubrachyura</taxon>
        <taxon>Portunoidea</taxon>
        <taxon>Portunidae</taxon>
        <taxon>Portuninae</taxon>
        <taxon>Portunus</taxon>
    </lineage>
</organism>
<feature type="region of interest" description="Disordered" evidence="1">
    <location>
        <begin position="63"/>
        <end position="98"/>
    </location>
</feature>
<dbReference type="Proteomes" id="UP000324222">
    <property type="component" value="Unassembled WGS sequence"/>
</dbReference>
<keyword evidence="3" id="KW-1185">Reference proteome</keyword>
<dbReference type="EMBL" id="VSRR010130429">
    <property type="protein sequence ID" value="MPD02215.1"/>
    <property type="molecule type" value="Genomic_DNA"/>
</dbReference>
<accession>A0A5B7KCA0</accession>
<evidence type="ECO:0000256" key="1">
    <source>
        <dbReference type="SAM" id="MobiDB-lite"/>
    </source>
</evidence>
<evidence type="ECO:0000313" key="3">
    <source>
        <dbReference type="Proteomes" id="UP000324222"/>
    </source>
</evidence>
<evidence type="ECO:0000313" key="2">
    <source>
        <dbReference type="EMBL" id="MPD02215.1"/>
    </source>
</evidence>
<proteinExistence type="predicted"/>
<gene>
    <name evidence="2" type="ORF">E2C01_097782</name>
</gene>
<reference evidence="2 3" key="1">
    <citation type="submission" date="2019-05" db="EMBL/GenBank/DDBJ databases">
        <title>Another draft genome of Portunus trituberculatus and its Hox gene families provides insights of decapod evolution.</title>
        <authorList>
            <person name="Jeong J.-H."/>
            <person name="Song I."/>
            <person name="Kim S."/>
            <person name="Choi T."/>
            <person name="Kim D."/>
            <person name="Ryu S."/>
            <person name="Kim W."/>
        </authorList>
    </citation>
    <scope>NUCLEOTIDE SEQUENCE [LARGE SCALE GENOMIC DNA]</scope>
    <source>
        <tissue evidence="2">Muscle</tissue>
    </source>
</reference>
<dbReference type="AlphaFoldDB" id="A0A5B7KCA0"/>
<sequence length="98" mass="10620">MFELVNGVETVEKVWWCGGVVVWWCGRCYGAPLSGKKGTFTPPPTSPSLPSSLNSLPSLLPLPPLPPSLPRRETATRKILIPRLPKERCTGEGGGQTH</sequence>
<protein>
    <submittedName>
        <fullName evidence="2">Uncharacterized protein</fullName>
    </submittedName>
</protein>